<comment type="caution">
    <text evidence="4">The sequence shown here is derived from an EMBL/GenBank/DDBJ whole genome shotgun (WGS) entry which is preliminary data.</text>
</comment>
<proteinExistence type="predicted"/>
<protein>
    <recommendedName>
        <fullName evidence="3">Luciferase-like domain-containing protein</fullName>
    </recommendedName>
</protein>
<reference evidence="5" key="1">
    <citation type="journal article" date="2019" name="Int. J. Syst. Evol. Microbiol.">
        <title>The Global Catalogue of Microorganisms (GCM) 10K type strain sequencing project: providing services to taxonomists for standard genome sequencing and annotation.</title>
        <authorList>
            <consortium name="The Broad Institute Genomics Platform"/>
            <consortium name="The Broad Institute Genome Sequencing Center for Infectious Disease"/>
            <person name="Wu L."/>
            <person name="Ma J."/>
        </authorList>
    </citation>
    <scope>NUCLEOTIDE SEQUENCE [LARGE SCALE GENOMIC DNA]</scope>
    <source>
        <strain evidence="5">JCM 13008</strain>
    </source>
</reference>
<dbReference type="InterPro" id="IPR011251">
    <property type="entry name" value="Luciferase-like_dom"/>
</dbReference>
<evidence type="ECO:0000313" key="5">
    <source>
        <dbReference type="Proteomes" id="UP001501581"/>
    </source>
</evidence>
<dbReference type="PANTHER" id="PTHR30137">
    <property type="entry name" value="LUCIFERASE-LIKE MONOOXYGENASE"/>
    <property type="match status" value="1"/>
</dbReference>
<dbReference type="Proteomes" id="UP001501581">
    <property type="component" value="Unassembled WGS sequence"/>
</dbReference>
<dbReference type="EMBL" id="BAAALG010000002">
    <property type="protein sequence ID" value="GAA1094597.1"/>
    <property type="molecule type" value="Genomic_DNA"/>
</dbReference>
<dbReference type="InterPro" id="IPR036661">
    <property type="entry name" value="Luciferase-like_sf"/>
</dbReference>
<dbReference type="Gene3D" id="3.20.20.30">
    <property type="entry name" value="Luciferase-like domain"/>
    <property type="match status" value="1"/>
</dbReference>
<dbReference type="RefSeq" id="WP_343991614.1">
    <property type="nucleotide sequence ID" value="NZ_BAAALG010000002.1"/>
</dbReference>
<name>A0ABP4E9W3_9ACTN</name>
<feature type="domain" description="Luciferase-like" evidence="3">
    <location>
        <begin position="24"/>
        <end position="369"/>
    </location>
</feature>
<keyword evidence="2" id="KW-0503">Monooxygenase</keyword>
<evidence type="ECO:0000313" key="4">
    <source>
        <dbReference type="EMBL" id="GAA1094597.1"/>
    </source>
</evidence>
<keyword evidence="1" id="KW-0560">Oxidoreductase</keyword>
<evidence type="ECO:0000259" key="3">
    <source>
        <dbReference type="Pfam" id="PF00296"/>
    </source>
</evidence>
<gene>
    <name evidence="4" type="ORF">GCM10009668_08050</name>
</gene>
<organism evidence="4 5">
    <name type="scientific">Nocardioides dubius</name>
    <dbReference type="NCBI Taxonomy" id="317019"/>
    <lineage>
        <taxon>Bacteria</taxon>
        <taxon>Bacillati</taxon>
        <taxon>Actinomycetota</taxon>
        <taxon>Actinomycetes</taxon>
        <taxon>Propionibacteriales</taxon>
        <taxon>Nocardioidaceae</taxon>
        <taxon>Nocardioides</taxon>
    </lineage>
</organism>
<dbReference type="PANTHER" id="PTHR30137:SF8">
    <property type="entry name" value="BLR5498 PROTEIN"/>
    <property type="match status" value="1"/>
</dbReference>
<evidence type="ECO:0000256" key="2">
    <source>
        <dbReference type="ARBA" id="ARBA00023033"/>
    </source>
</evidence>
<dbReference type="Pfam" id="PF00296">
    <property type="entry name" value="Bac_luciferase"/>
    <property type="match status" value="1"/>
</dbReference>
<keyword evidence="5" id="KW-1185">Reference proteome</keyword>
<evidence type="ECO:0000256" key="1">
    <source>
        <dbReference type="ARBA" id="ARBA00023002"/>
    </source>
</evidence>
<accession>A0ABP4E9W3</accession>
<sequence>MVKVILQLYPVIPATREERITKAPIGRDADLYQQAIRDMPGLIKAADELGLWGVSGIEHHFHSEGYEIGPNPGLMNVYWSSFTKNMRVGQLGYTITTHNPFRVAEDIAVIDHITQGRTFAGFSRGFQQRWTDVIGQNYGSKATKSPTGHTAEQLAAMTDEERKAQFADDAINRSLFEENVNLVVDCWTQDSVERKEGRWQVPVPYEEGIEWGMLATRELGAPGEMDENNRIRRVSVTPSPYSDPHPPVFVASNASLETVEFCGPRGFIPSYFSKIDTAAKFGQAYVDAAARAGLDFKLGQNQALCRWLQLAETEAEARENVVKYDLDIYKDLYVGTTPMKMAEDPVDSVLNSGMWIGGSIEQVRDQFVEQWKRLPAEYVVMPSHFAQQPAEDVIRQLELFMTHVKPALDEMTQY</sequence>
<dbReference type="InterPro" id="IPR050766">
    <property type="entry name" value="Bact_Lucif_Oxidored"/>
</dbReference>
<dbReference type="SUPFAM" id="SSF51679">
    <property type="entry name" value="Bacterial luciferase-like"/>
    <property type="match status" value="1"/>
</dbReference>